<dbReference type="GO" id="GO:0004497">
    <property type="term" value="F:monooxygenase activity"/>
    <property type="evidence" value="ECO:0007669"/>
    <property type="project" value="InterPro"/>
</dbReference>
<proteinExistence type="predicted"/>
<dbReference type="SUPFAM" id="SSF51905">
    <property type="entry name" value="FAD/NAD(P)-binding domain"/>
    <property type="match status" value="1"/>
</dbReference>
<evidence type="ECO:0000313" key="1">
    <source>
        <dbReference type="EMBL" id="MBL6449155.1"/>
    </source>
</evidence>
<dbReference type="PANTHER" id="PTHR43747">
    <property type="entry name" value="FAD-BINDING PROTEIN"/>
    <property type="match status" value="1"/>
</dbReference>
<name>A0A937FZS5_9BACT</name>
<protein>
    <submittedName>
        <fullName evidence="1">NAD(P)/FAD-dependent oxidoreductase</fullName>
    </submittedName>
</protein>
<dbReference type="PANTHER" id="PTHR43747:SF1">
    <property type="entry name" value="SLR1998 PROTEIN"/>
    <property type="match status" value="1"/>
</dbReference>
<dbReference type="Proteomes" id="UP000614216">
    <property type="component" value="Unassembled WGS sequence"/>
</dbReference>
<dbReference type="EMBL" id="JAEUGD010000066">
    <property type="protein sequence ID" value="MBL6449155.1"/>
    <property type="molecule type" value="Genomic_DNA"/>
</dbReference>
<dbReference type="Gene3D" id="3.50.50.60">
    <property type="entry name" value="FAD/NAD(P)-binding domain"/>
    <property type="match status" value="1"/>
</dbReference>
<accession>A0A937FZS5</accession>
<dbReference type="RefSeq" id="WP_202858690.1">
    <property type="nucleotide sequence ID" value="NZ_JAEUGD010000066.1"/>
</dbReference>
<keyword evidence="2" id="KW-1185">Reference proteome</keyword>
<gene>
    <name evidence="1" type="ORF">JMN32_22780</name>
</gene>
<comment type="caution">
    <text evidence="1">The sequence shown here is derived from an EMBL/GenBank/DDBJ whole genome shotgun (WGS) entry which is preliminary data.</text>
</comment>
<dbReference type="InterPro" id="IPR050816">
    <property type="entry name" value="Flavin-dep_Halogenase_NPB"/>
</dbReference>
<dbReference type="AlphaFoldDB" id="A0A937FZS5"/>
<organism evidence="1 2">
    <name type="scientific">Fulvivirga marina</name>
    <dbReference type="NCBI Taxonomy" id="2494733"/>
    <lineage>
        <taxon>Bacteria</taxon>
        <taxon>Pseudomonadati</taxon>
        <taxon>Bacteroidota</taxon>
        <taxon>Cytophagia</taxon>
        <taxon>Cytophagales</taxon>
        <taxon>Fulvivirgaceae</taxon>
        <taxon>Fulvivirga</taxon>
    </lineage>
</organism>
<dbReference type="InterPro" id="IPR006905">
    <property type="entry name" value="Flavin_halogenase"/>
</dbReference>
<sequence length="567" mass="65356">MNYNVIICGGGLAGLCLARQLRSQNDELSIAVLEQLERPLPGPTLKVGESSIEVGAYYFNEVMGLESYIDEFHHEKLGLRYFYGSSTDTVDKRPEYGVSEYLPAKSVQLNRGRFEEHLRMLVCEEGIDLIEGATVKDIVFGEGEEPHEVTFQVGEDVRTISGRWVVDASGRRKLIQRKLNLSKANERVHSSVWFRIDGVLDVAELAAKENIEWHEKVKERRWLSTNHLMGEGYWVWLIPINPECTSVGIVTTEECHPFAEYATLKKAKQWIAKNEPLLAPHLEKYEVLDFKAIRNYSYSSHQVFSEKRWTCVGEAGAFVDPYYSIGSNMIAYSNGITCKLIEMDLQNKLTKKDTDYFNKFYLTLIENLAHNIQSVYPILNKPRMMVLKTIWDFEVALGISDVLYYEDIYLDPKMSAVVSQLTSPIFVTQAKLIKLYLEWAKYPESPVAFDFVDYIKDLPTLTDLLVRNTQSKERKFVEILDNIRYAMDRLEELAHVIFFMAVEDTMPEQMARFEENGKWININAISLDPSKWEEDKLFVPETSPRDFSKMEQEIKNALNSKTLETIN</sequence>
<reference evidence="1" key="1">
    <citation type="submission" date="2021-01" db="EMBL/GenBank/DDBJ databases">
        <title>Fulvivirga kasyanovii gen. nov., sp nov., a novel member of the phylum Bacteroidetes isolated from seawater in a mussel farm.</title>
        <authorList>
            <person name="Zhao L.-H."/>
            <person name="Wang Z.-J."/>
        </authorList>
    </citation>
    <scope>NUCLEOTIDE SEQUENCE</scope>
    <source>
        <strain evidence="1">29W222</strain>
    </source>
</reference>
<dbReference type="InterPro" id="IPR036188">
    <property type="entry name" value="FAD/NAD-bd_sf"/>
</dbReference>
<dbReference type="Pfam" id="PF04820">
    <property type="entry name" value="Trp_halogenase"/>
    <property type="match status" value="1"/>
</dbReference>
<evidence type="ECO:0000313" key="2">
    <source>
        <dbReference type="Proteomes" id="UP000614216"/>
    </source>
</evidence>